<dbReference type="PANTHER" id="PTHR12236">
    <property type="entry name" value="STRUCTURAL CONTITUENT OF CUTICLE"/>
    <property type="match status" value="1"/>
</dbReference>
<dbReference type="InterPro" id="IPR000618">
    <property type="entry name" value="Insect_cuticle"/>
</dbReference>
<organism evidence="5 6">
    <name type="scientific">Microctonus hyperodae</name>
    <name type="common">Parasitoid wasp</name>
    <dbReference type="NCBI Taxonomy" id="165561"/>
    <lineage>
        <taxon>Eukaryota</taxon>
        <taxon>Metazoa</taxon>
        <taxon>Ecdysozoa</taxon>
        <taxon>Arthropoda</taxon>
        <taxon>Hexapoda</taxon>
        <taxon>Insecta</taxon>
        <taxon>Pterygota</taxon>
        <taxon>Neoptera</taxon>
        <taxon>Endopterygota</taxon>
        <taxon>Hymenoptera</taxon>
        <taxon>Apocrita</taxon>
        <taxon>Ichneumonoidea</taxon>
        <taxon>Braconidae</taxon>
        <taxon>Euphorinae</taxon>
        <taxon>Microctonus</taxon>
    </lineage>
</organism>
<feature type="chain" id="PRO_5041259608" description="Cuticle protein" evidence="4">
    <location>
        <begin position="18"/>
        <end position="258"/>
    </location>
</feature>
<evidence type="ECO:0008006" key="7">
    <source>
        <dbReference type="Google" id="ProtNLM"/>
    </source>
</evidence>
<dbReference type="PRINTS" id="PR00947">
    <property type="entry name" value="CUTICLE"/>
</dbReference>
<evidence type="ECO:0000256" key="4">
    <source>
        <dbReference type="SAM" id="SignalP"/>
    </source>
</evidence>
<keyword evidence="1 2" id="KW-0193">Cuticle</keyword>
<feature type="region of interest" description="Disordered" evidence="3">
    <location>
        <begin position="152"/>
        <end position="172"/>
    </location>
</feature>
<evidence type="ECO:0000256" key="1">
    <source>
        <dbReference type="ARBA" id="ARBA00022460"/>
    </source>
</evidence>
<accession>A0AA39F3H7</accession>
<comment type="caution">
    <text evidence="5">The sequence shown here is derived from an EMBL/GenBank/DDBJ whole genome shotgun (WGS) entry which is preliminary data.</text>
</comment>
<keyword evidence="4" id="KW-0732">Signal</keyword>
<dbReference type="PROSITE" id="PS00233">
    <property type="entry name" value="CHIT_BIND_RR_1"/>
    <property type="match status" value="1"/>
</dbReference>
<sequence length="258" mass="26615">MACKFIIILALAALAKGAIVSVAPAVPVIPAKIEEYDPAPQYSFAYDVQDALTGDSKAQYETRNGDVVQGSYSFIEADGTRRIVDYTADPVNGFNAIVSREPALAAIAQAPVAPVGIAPGAPAAPISPAAAIPVSGPDSDVEVLDARSGPIREAPVRRPNGQSRGRPIARPQPAAIEQRDNLRSAPLRALATRVSPAPAVPASQAVETNEITPSRYVAPAPVAANVAYSPYAAYAAAYSSPLAFSAPVSGLTYTSVNL</sequence>
<name>A0AA39F3H7_MICHY</name>
<dbReference type="PANTHER" id="PTHR12236:SF75">
    <property type="entry name" value="CUTICULAR PROTEIN 62BB, ISOFORM A"/>
    <property type="match status" value="1"/>
</dbReference>
<evidence type="ECO:0000256" key="2">
    <source>
        <dbReference type="PROSITE-ProRule" id="PRU00497"/>
    </source>
</evidence>
<dbReference type="AlphaFoldDB" id="A0AA39F3H7"/>
<dbReference type="Proteomes" id="UP001168972">
    <property type="component" value="Unassembled WGS sequence"/>
</dbReference>
<dbReference type="PROSITE" id="PS51155">
    <property type="entry name" value="CHIT_BIND_RR_2"/>
    <property type="match status" value="1"/>
</dbReference>
<keyword evidence="6" id="KW-1185">Reference proteome</keyword>
<feature type="signal peptide" evidence="4">
    <location>
        <begin position="1"/>
        <end position="17"/>
    </location>
</feature>
<dbReference type="Pfam" id="PF00379">
    <property type="entry name" value="Chitin_bind_4"/>
    <property type="match status" value="1"/>
</dbReference>
<evidence type="ECO:0000313" key="5">
    <source>
        <dbReference type="EMBL" id="KAK0162226.1"/>
    </source>
</evidence>
<reference evidence="5" key="2">
    <citation type="submission" date="2023-03" db="EMBL/GenBank/DDBJ databases">
        <authorList>
            <person name="Inwood S.N."/>
            <person name="Skelly J.G."/>
            <person name="Guhlin J."/>
            <person name="Harrop T.W.R."/>
            <person name="Goldson S.G."/>
            <person name="Dearden P.K."/>
        </authorList>
    </citation>
    <scope>NUCLEOTIDE SEQUENCE</scope>
    <source>
        <strain evidence="5">Lincoln</strain>
        <tissue evidence="5">Whole body</tissue>
    </source>
</reference>
<proteinExistence type="predicted"/>
<gene>
    <name evidence="5" type="ORF">PV327_008579</name>
</gene>
<reference evidence="5" key="1">
    <citation type="journal article" date="2023" name="bioRxiv">
        <title>Scaffold-level genome assemblies of two parasitoid biocontrol wasps reveal the parthenogenesis mechanism and an associated novel virus.</title>
        <authorList>
            <person name="Inwood S."/>
            <person name="Skelly J."/>
            <person name="Guhlin J."/>
            <person name="Harrop T."/>
            <person name="Goldson S."/>
            <person name="Dearden P."/>
        </authorList>
    </citation>
    <scope>NUCLEOTIDE SEQUENCE</scope>
    <source>
        <strain evidence="5">Lincoln</strain>
        <tissue evidence="5">Whole body</tissue>
    </source>
</reference>
<dbReference type="GO" id="GO:0031012">
    <property type="term" value="C:extracellular matrix"/>
    <property type="evidence" value="ECO:0007669"/>
    <property type="project" value="TreeGrafter"/>
</dbReference>
<protein>
    <recommendedName>
        <fullName evidence="7">Cuticle protein</fullName>
    </recommendedName>
</protein>
<evidence type="ECO:0000256" key="3">
    <source>
        <dbReference type="SAM" id="MobiDB-lite"/>
    </source>
</evidence>
<evidence type="ECO:0000313" key="6">
    <source>
        <dbReference type="Proteomes" id="UP001168972"/>
    </source>
</evidence>
<dbReference type="InterPro" id="IPR031311">
    <property type="entry name" value="CHIT_BIND_RR_consensus"/>
</dbReference>
<dbReference type="InterPro" id="IPR051217">
    <property type="entry name" value="Insect_Cuticle_Struc_Prot"/>
</dbReference>
<dbReference type="GO" id="GO:0005615">
    <property type="term" value="C:extracellular space"/>
    <property type="evidence" value="ECO:0007669"/>
    <property type="project" value="TreeGrafter"/>
</dbReference>
<dbReference type="GO" id="GO:0042302">
    <property type="term" value="F:structural constituent of cuticle"/>
    <property type="evidence" value="ECO:0007669"/>
    <property type="project" value="UniProtKB-UniRule"/>
</dbReference>
<dbReference type="EMBL" id="JAQQBR010001834">
    <property type="protein sequence ID" value="KAK0162226.1"/>
    <property type="molecule type" value="Genomic_DNA"/>
</dbReference>